<dbReference type="GO" id="GO:0043634">
    <property type="term" value="P:polyadenylation-dependent ncRNA catabolic process"/>
    <property type="evidence" value="ECO:0007669"/>
    <property type="project" value="TreeGrafter"/>
</dbReference>
<feature type="compositionally biased region" description="Low complexity" evidence="2">
    <location>
        <begin position="661"/>
        <end position="676"/>
    </location>
</feature>
<feature type="region of interest" description="Disordered" evidence="2">
    <location>
        <begin position="1262"/>
        <end position="1289"/>
    </location>
</feature>
<evidence type="ECO:0000313" key="3">
    <source>
        <dbReference type="EMBL" id="CDW83969.1"/>
    </source>
</evidence>
<feature type="compositionally biased region" description="Polar residues" evidence="2">
    <location>
        <begin position="677"/>
        <end position="694"/>
    </location>
</feature>
<feature type="region of interest" description="Disordered" evidence="2">
    <location>
        <begin position="1032"/>
        <end position="1065"/>
    </location>
</feature>
<feature type="compositionally biased region" description="Basic and acidic residues" evidence="2">
    <location>
        <begin position="1420"/>
        <end position="1429"/>
    </location>
</feature>
<dbReference type="GO" id="GO:0031499">
    <property type="term" value="C:TRAMP complex"/>
    <property type="evidence" value="ECO:0007669"/>
    <property type="project" value="TreeGrafter"/>
</dbReference>
<dbReference type="GO" id="GO:0005730">
    <property type="term" value="C:nucleolus"/>
    <property type="evidence" value="ECO:0007669"/>
    <property type="project" value="TreeGrafter"/>
</dbReference>
<protein>
    <recommendedName>
        <fullName evidence="5">Polymerase nucleotidyl transferase domain-containing protein</fullName>
    </recommendedName>
</protein>
<feature type="compositionally biased region" description="Basic and acidic residues" evidence="2">
    <location>
        <begin position="1356"/>
        <end position="1368"/>
    </location>
</feature>
<feature type="coiled-coil region" evidence="1">
    <location>
        <begin position="408"/>
        <end position="435"/>
    </location>
</feature>
<feature type="compositionally biased region" description="Polar residues" evidence="2">
    <location>
        <begin position="1199"/>
        <end position="1211"/>
    </location>
</feature>
<feature type="compositionally biased region" description="Polar residues" evidence="2">
    <location>
        <begin position="1322"/>
        <end position="1355"/>
    </location>
</feature>
<feature type="compositionally biased region" description="Low complexity" evidence="2">
    <location>
        <begin position="1180"/>
        <end position="1198"/>
    </location>
</feature>
<feature type="compositionally biased region" description="Polar residues" evidence="2">
    <location>
        <begin position="1718"/>
        <end position="1741"/>
    </location>
</feature>
<dbReference type="PANTHER" id="PTHR23092:SF15">
    <property type="entry name" value="INACTIVE NON-CANONICAL POLY(A) RNA POLYMERASE PROTEIN TRF4-2-RELATED"/>
    <property type="match status" value="1"/>
</dbReference>
<gene>
    <name evidence="3" type="primary">Contig10367.g11064</name>
    <name evidence="3" type="ORF">STYLEM_13024</name>
</gene>
<feature type="region of interest" description="Disordered" evidence="2">
    <location>
        <begin position="1393"/>
        <end position="1467"/>
    </location>
</feature>
<dbReference type="OrthoDB" id="285216at2759"/>
<feature type="compositionally biased region" description="Basic residues" evidence="2">
    <location>
        <begin position="858"/>
        <end position="873"/>
    </location>
</feature>
<dbReference type="Gene3D" id="3.30.460.10">
    <property type="entry name" value="Beta Polymerase, domain 2"/>
    <property type="match status" value="1"/>
</dbReference>
<feature type="region of interest" description="Disordered" evidence="2">
    <location>
        <begin position="1718"/>
        <end position="1754"/>
    </location>
</feature>
<name>A0A078APB2_STYLE</name>
<feature type="compositionally biased region" description="Low complexity" evidence="2">
    <location>
        <begin position="1525"/>
        <end position="1562"/>
    </location>
</feature>
<sequence>MPELSQVMGQQIGMRVIKLEEEELVVHTPSVEQNSSKQTVISSSSHSPQDCKLFFESPSKYVSLKKHRLQNEDFQYNPESLSSSGSSNPILASNDNATIAVNNSKTGEQAIENSSTPIKYTNNENVFGGKVEKGLGIRQWFEQLSLADKSIVLTVVDKQLVNLIVNMYQCSQNHQTGKFTNQIYPNIRPNEYDRLRPYNILYKGQNLSITYESKSSYLQQYFIAEQELRNSIRLLNLNHREEQRIANENKIKQLQQQRKQSSKSVKSQADLKKIRIYDAFTLDLKLILNTQFFFQIMNKINQNQDNFLKNELHNGQDDPTAGHYENRKETEKPRKFYTIIPSASNYACRDKTGEFSLAQCLYTIFEKAINVQYLDYLGKLNQDHQNFFFTTPQFDIFTYDMKLSYFWLSMDSEKRKKAIKNLDELEKKIESEIHTKTYQFEGIKELNEEYESSSNYNSNNRKRDEENTPYFYSNTNAIKSQRSQSNSAYSDNFENDDEELESDLEQQTSNQLSRFRPKNQNSQSQAQIQQKKIIERNQNDYALSKRQQELYGRYTENKANGKLTLKDQYSKYRNDEDDESNQNNMDHDEDFSIEAGQQERTKNHLKITNNYFKTAKTKILVDSNQAQDLAKIPLEFYQQLIQLYEKSVFEDLMNYDDSKTNNNGNGQSSGGNKNQKAITNASSNESKVQLQSKKSTQEDKKDINSEDKSLQGVGSNPSKKNKKKKNKNKNKGSKETTASVVIEQDKIQNQISRVELKPESISESKIQILQEQRQLELVKKLMKNTSFDNQELSEKIQMIRQEEEMNQRRIEEARSLLTGEVQYHKLSDGEYGIYQPPKIQDIETNASQNTDNQQDAQKKKKKKRKNNKHKNKNNAKAPVQQPENNYEKNIKIVQEARNKIAEILSQEDMDDNNDILKSVHEILQNIDEVDEIESINLDQIEINVKNEDEDQNNDEHIENLIQMVEEKKFNNYLLEVKDENQTPVQVLSNEDTLEEDETKNLARDITADICKKVIFAANSNLEDEQEEIIHQTAKKDNNSKKNRRNSNKMKQLLKSDPQNTKNQPYPQLYTNMQFLEHPQSPRSNSKKHVEFKIPIDENEEEIKIPKRGSSRGSSVGTEDVIHQHTLSSLGELFPSEYKNPSDDTKIKIIEITTSSNNSSVSPRRSFETQAKVQTTEIVKKQSSYNQQSQNQAQLTKQNSQPQKQPENLSIQNKKRNSQHQSRKTYEESKDYHNHHYTDNTQYQQTNTQRKDLKKDNLNVNQQNNQINQEQKKASPQTQRTKKDKNQNQNKQSILQANFDSYQSMFQTAYNDNPKNDNRQNHNHGPNQHNDNKQQLYNQKNISKKNSQTSQNQPSEQKTEEISQQIEERKQDVTDELVQVGQLDQTQQNQIQTVQNTQDVQPQPQIVINQPLINLKKPKKPRQENRDLREQGISVNPDILMSVNKKNQQAQQNNNNNNNSNSNNLNQNLSHNKKQIKAKPFKAQQLSSSLNQQMLNLMPLEQRSQTPIVEQTNEPLTGYSAKHSNQHNNNLNNNQNNFQKKQNQNHKQFSSNNQGNNQSSNNNKGHHKKKSSNLGYHQQQSLQNQQIQFQQQQNHLLSPQLNQFLTFEQAQIQQQQQQQLLNQSIMNLAQVQNTQQMLQPPQLFQPPQLNPQMYFNPLMHQNQGFLLPPPSPTQQIPGQQQLIPTSLSPQPNQTPQQLFNQHQFIYPFQQQLVFPKFQSTQETQTEQNVQDGQGINKDNIQMGSGGQKEQGLNQQQLQNQQNQNLQTMINQIQNINNDYSMNINIQVYQMPFQTQPFNIFNNFNQGMIEQQLNPQYNPFMMQNLPNQLFNPATGFPQPTPFIPQISSPLIMPTQNQSFSPLNQAPQTSQFNQPFTNFQMNNTPRNVSHQTLDQYKNQNREELFFKKFDREIYKLQIKQQMKLQKTEHERQTAFKIIEQFVKEAYQGKALIIQYILEYVDVKIQMYGSMATGLAIDSSDMDVLVSGVFNQEGGVIDRLNLIEQMKRLHKQLNKLYCLESNSIIETATVPVIKIVRNQTLIKIQIIDLQKIRDAQSNGHHESVAIEEDMKHLKIDITFNDQENEQNINGVNFAQPLHLGIKCCHYIKQKLSEYPQLQSLSLLLKKFLALRDLNSPFLAFINQDLPQTYDPSTDMLSPARIFTQFLIYFGRIFDVKLSMINEYQQIVPLPFLTFSSVLIILDPLNTNNNIGKSTYNFDQIRNEFTSAYEKILTMHKEFIENKDGLESIESEIEEFKSQKLSILNKVLYDEFQENELCL</sequence>
<evidence type="ECO:0008006" key="5">
    <source>
        <dbReference type="Google" id="ProtNLM"/>
    </source>
</evidence>
<dbReference type="CDD" id="cd05402">
    <property type="entry name" value="NT_PAP_TUTase"/>
    <property type="match status" value="1"/>
</dbReference>
<feature type="compositionally biased region" description="Low complexity" evidence="2">
    <location>
        <begin position="1443"/>
        <end position="1467"/>
    </location>
</feature>
<feature type="region of interest" description="Disordered" evidence="2">
    <location>
        <begin position="309"/>
        <end position="328"/>
    </location>
</feature>
<evidence type="ECO:0000313" key="4">
    <source>
        <dbReference type="Proteomes" id="UP000039865"/>
    </source>
</evidence>
<dbReference type="InterPro" id="IPR043519">
    <property type="entry name" value="NT_sf"/>
</dbReference>
<dbReference type="SUPFAM" id="SSF81631">
    <property type="entry name" value="PAP/OAS1 substrate-binding domain"/>
    <property type="match status" value="1"/>
</dbReference>
<feature type="region of interest" description="Disordered" evidence="2">
    <location>
        <begin position="1307"/>
        <end position="1368"/>
    </location>
</feature>
<dbReference type="InterPro" id="IPR045862">
    <property type="entry name" value="Trf4-like"/>
</dbReference>
<dbReference type="InParanoid" id="A0A078APB2"/>
<keyword evidence="1" id="KW-0175">Coiled coil</keyword>
<evidence type="ECO:0000256" key="1">
    <source>
        <dbReference type="SAM" id="Coils"/>
    </source>
</evidence>
<keyword evidence="4" id="KW-1185">Reference proteome</keyword>
<feature type="region of interest" description="Disordered" evidence="2">
    <location>
        <begin position="476"/>
        <end position="529"/>
    </location>
</feature>
<reference evidence="3 4" key="1">
    <citation type="submission" date="2014-06" db="EMBL/GenBank/DDBJ databases">
        <authorList>
            <person name="Swart Estienne"/>
        </authorList>
    </citation>
    <scope>NUCLEOTIDE SEQUENCE [LARGE SCALE GENOMIC DNA]</scope>
    <source>
        <strain evidence="3 4">130c</strain>
    </source>
</reference>
<feature type="compositionally biased region" description="Basic residues" evidence="2">
    <location>
        <begin position="719"/>
        <end position="731"/>
    </location>
</feature>
<dbReference type="EMBL" id="CCKQ01012357">
    <property type="protein sequence ID" value="CDW83969.1"/>
    <property type="molecule type" value="Genomic_DNA"/>
</dbReference>
<feature type="compositionally biased region" description="Low complexity" evidence="2">
    <location>
        <begin position="1393"/>
        <end position="1413"/>
    </location>
</feature>
<feature type="compositionally biased region" description="Basic and acidic residues" evidence="2">
    <location>
        <begin position="695"/>
        <end position="709"/>
    </location>
</feature>
<feature type="compositionally biased region" description="Low complexity" evidence="2">
    <location>
        <begin position="1577"/>
        <end position="1586"/>
    </location>
</feature>
<dbReference type="GO" id="GO:0031123">
    <property type="term" value="P:RNA 3'-end processing"/>
    <property type="evidence" value="ECO:0007669"/>
    <property type="project" value="TreeGrafter"/>
</dbReference>
<dbReference type="GO" id="GO:1990817">
    <property type="term" value="F:poly(A) RNA polymerase activity"/>
    <property type="evidence" value="ECO:0007669"/>
    <property type="project" value="InterPro"/>
</dbReference>
<dbReference type="Proteomes" id="UP000039865">
    <property type="component" value="Unassembled WGS sequence"/>
</dbReference>
<dbReference type="OMA" id="ENDHEYI"/>
<feature type="region of interest" description="Disordered" evidence="2">
    <location>
        <begin position="1517"/>
        <end position="1586"/>
    </location>
</feature>
<feature type="compositionally biased region" description="Polar residues" evidence="2">
    <location>
        <begin position="476"/>
        <end position="489"/>
    </location>
</feature>
<evidence type="ECO:0000256" key="2">
    <source>
        <dbReference type="SAM" id="MobiDB-lite"/>
    </source>
</evidence>
<dbReference type="PANTHER" id="PTHR23092">
    <property type="entry name" value="POLY(A) RNA POLYMERASE"/>
    <property type="match status" value="1"/>
</dbReference>
<feature type="compositionally biased region" description="Polar residues" evidence="2">
    <location>
        <begin position="844"/>
        <end position="855"/>
    </location>
</feature>
<accession>A0A078APB2</accession>
<feature type="region of interest" description="Disordered" evidence="2">
    <location>
        <begin position="658"/>
        <end position="741"/>
    </location>
</feature>
<feature type="compositionally biased region" description="Basic residues" evidence="2">
    <location>
        <begin position="1212"/>
        <end position="1222"/>
    </location>
</feature>
<dbReference type="SUPFAM" id="SSF81301">
    <property type="entry name" value="Nucleotidyltransferase"/>
    <property type="match status" value="1"/>
</dbReference>
<proteinExistence type="predicted"/>
<feature type="region of interest" description="Disordered" evidence="2">
    <location>
        <begin position="1177"/>
        <end position="1228"/>
    </location>
</feature>
<feature type="compositionally biased region" description="Acidic residues" evidence="2">
    <location>
        <begin position="493"/>
        <end position="504"/>
    </location>
</feature>
<feature type="region of interest" description="Disordered" evidence="2">
    <location>
        <begin position="844"/>
        <end position="884"/>
    </location>
</feature>
<dbReference type="GO" id="GO:0003729">
    <property type="term" value="F:mRNA binding"/>
    <property type="evidence" value="ECO:0007669"/>
    <property type="project" value="TreeGrafter"/>
</dbReference>
<feature type="compositionally biased region" description="Polar residues" evidence="2">
    <location>
        <begin position="1056"/>
        <end position="1065"/>
    </location>
</feature>
<feature type="compositionally biased region" description="Low complexity" evidence="2">
    <location>
        <begin position="518"/>
        <end position="529"/>
    </location>
</feature>
<organism evidence="3 4">
    <name type="scientific">Stylonychia lemnae</name>
    <name type="common">Ciliate</name>
    <dbReference type="NCBI Taxonomy" id="5949"/>
    <lineage>
        <taxon>Eukaryota</taxon>
        <taxon>Sar</taxon>
        <taxon>Alveolata</taxon>
        <taxon>Ciliophora</taxon>
        <taxon>Intramacronucleata</taxon>
        <taxon>Spirotrichea</taxon>
        <taxon>Stichotrichia</taxon>
        <taxon>Sporadotrichida</taxon>
        <taxon>Oxytrichidae</taxon>
        <taxon>Stylonychinae</taxon>
        <taxon>Stylonychia</taxon>
    </lineage>
</organism>